<dbReference type="Proteomes" id="UP000659904">
    <property type="component" value="Unassembled WGS sequence"/>
</dbReference>
<keyword evidence="3" id="KW-0804">Transcription</keyword>
<dbReference type="InterPro" id="IPR001647">
    <property type="entry name" value="HTH_TetR"/>
</dbReference>
<dbReference type="SUPFAM" id="SSF46689">
    <property type="entry name" value="Homeodomain-like"/>
    <property type="match status" value="1"/>
</dbReference>
<keyword evidence="7" id="KW-1185">Reference proteome</keyword>
<dbReference type="InterPro" id="IPR036271">
    <property type="entry name" value="Tet_transcr_reg_TetR-rel_C_sf"/>
</dbReference>
<dbReference type="EMBL" id="BONH01000007">
    <property type="protein sequence ID" value="GIF97036.1"/>
    <property type="molecule type" value="Genomic_DNA"/>
</dbReference>
<evidence type="ECO:0000313" key="7">
    <source>
        <dbReference type="Proteomes" id="UP000659904"/>
    </source>
</evidence>
<protein>
    <submittedName>
        <fullName evidence="6">TetR family transcriptional regulator</fullName>
    </submittedName>
</protein>
<dbReference type="PANTHER" id="PTHR30055:SF234">
    <property type="entry name" value="HTH-TYPE TRANSCRIPTIONAL REGULATOR BETI"/>
    <property type="match status" value="1"/>
</dbReference>
<keyword evidence="1" id="KW-0805">Transcription regulation</keyword>
<comment type="caution">
    <text evidence="6">The sequence shown here is derived from an EMBL/GenBank/DDBJ whole genome shotgun (WGS) entry which is preliminary data.</text>
</comment>
<name>A0A8J3KBP2_9ACTN</name>
<dbReference type="SUPFAM" id="SSF48498">
    <property type="entry name" value="Tetracyclin repressor-like, C-terminal domain"/>
    <property type="match status" value="1"/>
</dbReference>
<evidence type="ECO:0000256" key="2">
    <source>
        <dbReference type="ARBA" id="ARBA00023125"/>
    </source>
</evidence>
<evidence type="ECO:0000256" key="1">
    <source>
        <dbReference type="ARBA" id="ARBA00023015"/>
    </source>
</evidence>
<proteinExistence type="predicted"/>
<dbReference type="PROSITE" id="PS50977">
    <property type="entry name" value="HTH_TETR_2"/>
    <property type="match status" value="1"/>
</dbReference>
<dbReference type="InterPro" id="IPR049445">
    <property type="entry name" value="TetR_SbtR-like_C"/>
</dbReference>
<feature type="DNA-binding region" description="H-T-H motif" evidence="4">
    <location>
        <begin position="41"/>
        <end position="60"/>
    </location>
</feature>
<dbReference type="InterPro" id="IPR009057">
    <property type="entry name" value="Homeodomain-like_sf"/>
</dbReference>
<dbReference type="InterPro" id="IPR050109">
    <property type="entry name" value="HTH-type_TetR-like_transc_reg"/>
</dbReference>
<sequence>MAKTTAPPEPTRPLRRDAQRNRDALLAAASDAFAREGLDASLEAIARQAGLAIGTLYRHFPTRFDLVQQAYGEKLQAWLDAAEASAAAADAWQGFGGYLETLCELQADDSGMNDLASMHLPLPDFVAGKLRRIRDLTQAIVDNAHEQGTLRPDVTRQDLAFVIWAHSRIAAATRDVAPEAWRRHLHLMLDAFRAGHTSTLPVPPMTQAQVDQAMINLGSANSPAD</sequence>
<dbReference type="Pfam" id="PF21597">
    <property type="entry name" value="TetR_C_43"/>
    <property type="match status" value="1"/>
</dbReference>
<keyword evidence="2 4" id="KW-0238">DNA-binding</keyword>
<dbReference type="RefSeq" id="WP_120314902.1">
    <property type="nucleotide sequence ID" value="NZ_BONH01000007.1"/>
</dbReference>
<dbReference type="Pfam" id="PF00440">
    <property type="entry name" value="TetR_N"/>
    <property type="match status" value="1"/>
</dbReference>
<organism evidence="6 7">
    <name type="scientific">Catellatospora citrea</name>
    <dbReference type="NCBI Taxonomy" id="53366"/>
    <lineage>
        <taxon>Bacteria</taxon>
        <taxon>Bacillati</taxon>
        <taxon>Actinomycetota</taxon>
        <taxon>Actinomycetes</taxon>
        <taxon>Micromonosporales</taxon>
        <taxon>Micromonosporaceae</taxon>
        <taxon>Catellatospora</taxon>
    </lineage>
</organism>
<dbReference type="GO" id="GO:0003700">
    <property type="term" value="F:DNA-binding transcription factor activity"/>
    <property type="evidence" value="ECO:0007669"/>
    <property type="project" value="TreeGrafter"/>
</dbReference>
<evidence type="ECO:0000256" key="3">
    <source>
        <dbReference type="ARBA" id="ARBA00023163"/>
    </source>
</evidence>
<dbReference type="PANTHER" id="PTHR30055">
    <property type="entry name" value="HTH-TYPE TRANSCRIPTIONAL REGULATOR RUTR"/>
    <property type="match status" value="1"/>
</dbReference>
<evidence type="ECO:0000313" key="6">
    <source>
        <dbReference type="EMBL" id="GIF97036.1"/>
    </source>
</evidence>
<gene>
    <name evidence="6" type="ORF">Cci01nite_21300</name>
</gene>
<evidence type="ECO:0000259" key="5">
    <source>
        <dbReference type="PROSITE" id="PS50977"/>
    </source>
</evidence>
<accession>A0A8J3KBP2</accession>
<evidence type="ECO:0000256" key="4">
    <source>
        <dbReference type="PROSITE-ProRule" id="PRU00335"/>
    </source>
</evidence>
<dbReference type="Gene3D" id="1.10.357.10">
    <property type="entry name" value="Tetracycline Repressor, domain 2"/>
    <property type="match status" value="1"/>
</dbReference>
<dbReference type="GO" id="GO:0000976">
    <property type="term" value="F:transcription cis-regulatory region binding"/>
    <property type="evidence" value="ECO:0007669"/>
    <property type="project" value="TreeGrafter"/>
</dbReference>
<dbReference type="AlphaFoldDB" id="A0A8J3KBP2"/>
<feature type="domain" description="HTH tetR-type" evidence="5">
    <location>
        <begin position="19"/>
        <end position="78"/>
    </location>
</feature>
<dbReference type="PRINTS" id="PR00455">
    <property type="entry name" value="HTHTETR"/>
</dbReference>
<reference evidence="6 7" key="1">
    <citation type="submission" date="2021-01" db="EMBL/GenBank/DDBJ databases">
        <title>Whole genome shotgun sequence of Catellatospora citrea NBRC 14495.</title>
        <authorList>
            <person name="Komaki H."/>
            <person name="Tamura T."/>
        </authorList>
    </citation>
    <scope>NUCLEOTIDE SEQUENCE [LARGE SCALE GENOMIC DNA]</scope>
    <source>
        <strain evidence="6 7">NBRC 14495</strain>
    </source>
</reference>